<proteinExistence type="predicted"/>
<accession>A0A2U1EU43</accession>
<name>A0A2U1EU43_9PSEU</name>
<dbReference type="PROSITE" id="PS51903">
    <property type="entry name" value="CLP_R"/>
    <property type="match status" value="1"/>
</dbReference>
<dbReference type="EMBL" id="QEKW01000021">
    <property type="protein sequence ID" value="PVZ03454.1"/>
    <property type="molecule type" value="Genomic_DNA"/>
</dbReference>
<keyword evidence="4" id="KW-1185">Reference proteome</keyword>
<reference evidence="3 4" key="1">
    <citation type="submission" date="2018-04" db="EMBL/GenBank/DDBJ databases">
        <title>Genomic Encyclopedia of Type Strains, Phase IV (KMG-IV): sequencing the most valuable type-strain genomes for metagenomic binning, comparative biology and taxonomic classification.</title>
        <authorList>
            <person name="Goeker M."/>
        </authorList>
    </citation>
    <scope>NUCLEOTIDE SEQUENCE [LARGE SCALE GENOMIC DNA]</scope>
    <source>
        <strain evidence="3 4">DSM 45771</strain>
    </source>
</reference>
<evidence type="ECO:0000313" key="4">
    <source>
        <dbReference type="Proteomes" id="UP000245639"/>
    </source>
</evidence>
<evidence type="ECO:0000256" key="1">
    <source>
        <dbReference type="PROSITE-ProRule" id="PRU01251"/>
    </source>
</evidence>
<dbReference type="Gene3D" id="1.10.1780.10">
    <property type="entry name" value="Clp, N-terminal domain"/>
    <property type="match status" value="2"/>
</dbReference>
<dbReference type="Pfam" id="PF02861">
    <property type="entry name" value="Clp_N"/>
    <property type="match status" value="2"/>
</dbReference>
<organism evidence="3 4">
    <name type="scientific">Actinomycetospora cinnamomea</name>
    <dbReference type="NCBI Taxonomy" id="663609"/>
    <lineage>
        <taxon>Bacteria</taxon>
        <taxon>Bacillati</taxon>
        <taxon>Actinomycetota</taxon>
        <taxon>Actinomycetes</taxon>
        <taxon>Pseudonocardiales</taxon>
        <taxon>Pseudonocardiaceae</taxon>
        <taxon>Actinomycetospora</taxon>
    </lineage>
</organism>
<comment type="caution">
    <text evidence="3">The sequence shown here is derived from an EMBL/GenBank/DDBJ whole genome shotgun (WGS) entry which is preliminary data.</text>
</comment>
<protein>
    <submittedName>
        <fullName evidence="3">ClpA/ClpB-like protein</fullName>
    </submittedName>
</protein>
<dbReference type="Proteomes" id="UP000245639">
    <property type="component" value="Unassembled WGS sequence"/>
</dbReference>
<keyword evidence="1" id="KW-0677">Repeat</keyword>
<dbReference type="InterPro" id="IPR004176">
    <property type="entry name" value="Clp_R_N"/>
</dbReference>
<evidence type="ECO:0000313" key="3">
    <source>
        <dbReference type="EMBL" id="PVZ03454.1"/>
    </source>
</evidence>
<dbReference type="RefSeq" id="WP_116710887.1">
    <property type="nucleotide sequence ID" value="NZ_QEKW01000021.1"/>
</dbReference>
<feature type="domain" description="Clp R" evidence="2">
    <location>
        <begin position="2"/>
        <end position="180"/>
    </location>
</feature>
<gene>
    <name evidence="3" type="ORF">C8D89_12154</name>
</gene>
<sequence length="184" mass="20186">MFERFTDPARRVVVMAQEDARERADDRIRSEHLLLAMCRAGDTRGAALLAERGVTRQVVEDDLRTPTVPDRDALASVGIDLDEVRGRVEDAFGPGALENTRAAGMRRRRRFGHIPFDRGAKKVLELALREAIHRGDRALGTEHVLLGMLHRETGRAATILHARGLALRDLRAALDDGAPGAASG</sequence>
<dbReference type="OrthoDB" id="3628183at2"/>
<dbReference type="InterPro" id="IPR036628">
    <property type="entry name" value="Clp_N_dom_sf"/>
</dbReference>
<dbReference type="AlphaFoldDB" id="A0A2U1EU43"/>
<dbReference type="SUPFAM" id="SSF81923">
    <property type="entry name" value="Double Clp-N motif"/>
    <property type="match status" value="2"/>
</dbReference>
<evidence type="ECO:0000259" key="2">
    <source>
        <dbReference type="PROSITE" id="PS51903"/>
    </source>
</evidence>